<feature type="compositionally biased region" description="Polar residues" evidence="1">
    <location>
        <begin position="141"/>
        <end position="154"/>
    </location>
</feature>
<keyword evidence="3" id="KW-1185">Reference proteome</keyword>
<feature type="compositionally biased region" description="Low complexity" evidence="1">
    <location>
        <begin position="1"/>
        <end position="15"/>
    </location>
</feature>
<name>A0A9J6D452_RHIMP</name>
<feature type="region of interest" description="Disordered" evidence="1">
    <location>
        <begin position="141"/>
        <end position="244"/>
    </location>
</feature>
<accession>A0A9J6D452</accession>
<dbReference type="AlphaFoldDB" id="A0A9J6D452"/>
<organism evidence="2 3">
    <name type="scientific">Rhipicephalus microplus</name>
    <name type="common">Cattle tick</name>
    <name type="synonym">Boophilus microplus</name>
    <dbReference type="NCBI Taxonomy" id="6941"/>
    <lineage>
        <taxon>Eukaryota</taxon>
        <taxon>Metazoa</taxon>
        <taxon>Ecdysozoa</taxon>
        <taxon>Arthropoda</taxon>
        <taxon>Chelicerata</taxon>
        <taxon>Arachnida</taxon>
        <taxon>Acari</taxon>
        <taxon>Parasitiformes</taxon>
        <taxon>Ixodida</taxon>
        <taxon>Ixodoidea</taxon>
        <taxon>Ixodidae</taxon>
        <taxon>Rhipicephalinae</taxon>
        <taxon>Rhipicephalus</taxon>
        <taxon>Boophilus</taxon>
    </lineage>
</organism>
<dbReference type="Proteomes" id="UP000821866">
    <property type="component" value="Chromosome 9"/>
</dbReference>
<gene>
    <name evidence="2" type="ORF">HPB51_005896</name>
</gene>
<comment type="caution">
    <text evidence="2">The sequence shown here is derived from an EMBL/GenBank/DDBJ whole genome shotgun (WGS) entry which is preliminary data.</text>
</comment>
<feature type="region of interest" description="Disordered" evidence="1">
    <location>
        <begin position="1"/>
        <end position="24"/>
    </location>
</feature>
<evidence type="ECO:0000256" key="1">
    <source>
        <dbReference type="SAM" id="MobiDB-lite"/>
    </source>
</evidence>
<proteinExistence type="predicted"/>
<evidence type="ECO:0000313" key="2">
    <source>
        <dbReference type="EMBL" id="KAH8008849.1"/>
    </source>
</evidence>
<feature type="compositionally biased region" description="Basic and acidic residues" evidence="1">
    <location>
        <begin position="214"/>
        <end position="236"/>
    </location>
</feature>
<reference evidence="2" key="2">
    <citation type="submission" date="2021-09" db="EMBL/GenBank/DDBJ databases">
        <authorList>
            <person name="Jia N."/>
            <person name="Wang J."/>
            <person name="Shi W."/>
            <person name="Du L."/>
            <person name="Sun Y."/>
            <person name="Zhan W."/>
            <person name="Jiang J."/>
            <person name="Wang Q."/>
            <person name="Zhang B."/>
            <person name="Ji P."/>
            <person name="Sakyi L.B."/>
            <person name="Cui X."/>
            <person name="Yuan T."/>
            <person name="Jiang B."/>
            <person name="Yang W."/>
            <person name="Lam T.T.-Y."/>
            <person name="Chang Q."/>
            <person name="Ding S."/>
            <person name="Wang X."/>
            <person name="Zhu J."/>
            <person name="Ruan X."/>
            <person name="Zhao L."/>
            <person name="Wei J."/>
            <person name="Que T."/>
            <person name="Du C."/>
            <person name="Cheng J."/>
            <person name="Dai P."/>
            <person name="Han X."/>
            <person name="Huang E."/>
            <person name="Gao Y."/>
            <person name="Liu J."/>
            <person name="Shao H."/>
            <person name="Ye R."/>
            <person name="Li L."/>
            <person name="Wei W."/>
            <person name="Wang X."/>
            <person name="Wang C."/>
            <person name="Huo Q."/>
            <person name="Li W."/>
            <person name="Guo W."/>
            <person name="Chen H."/>
            <person name="Chen S."/>
            <person name="Zhou L."/>
            <person name="Zhou L."/>
            <person name="Ni X."/>
            <person name="Tian J."/>
            <person name="Zhou Y."/>
            <person name="Sheng Y."/>
            <person name="Liu T."/>
            <person name="Pan Y."/>
            <person name="Xia L."/>
            <person name="Li J."/>
            <person name="Zhao F."/>
            <person name="Cao W."/>
        </authorList>
    </citation>
    <scope>NUCLEOTIDE SEQUENCE</scope>
    <source>
        <strain evidence="2">Rmic-2018</strain>
        <tissue evidence="2">Larvae</tissue>
    </source>
</reference>
<feature type="compositionally biased region" description="Low complexity" evidence="1">
    <location>
        <begin position="161"/>
        <end position="173"/>
    </location>
</feature>
<sequence length="314" mass="33945">MGSNRSSRSASLSLSHGTGWSCSPCSGAIEGICWDEEEVTADDSIGSPPVVDDPVTDRRFSDVNLDNKSDHDMIERLIKGEKLFQPESLTALSPFDVEAVSRDADRIIKRVGRKRPFLEASGSAFRRRLRRLSKSYASFLGTSMSPSALSTAQQSRRDSVGSKSRGSGRSTSSFPTPKLSKSATKKRSGKKSSDKGGDKGVGNVSRSGKTKTKNAKEEKGRQRDKNRPTVEDKSVETVEPPTPQPVHIYTPPVCSLCEQNINEGNFGFAPCAAYGDYKVNYFTVENAIKTPATPGDGQNVVGATSSKLTGKWNI</sequence>
<protein>
    <submittedName>
        <fullName evidence="2">Uncharacterized protein</fullName>
    </submittedName>
</protein>
<evidence type="ECO:0000313" key="3">
    <source>
        <dbReference type="Proteomes" id="UP000821866"/>
    </source>
</evidence>
<reference evidence="2" key="1">
    <citation type="journal article" date="2020" name="Cell">
        <title>Large-Scale Comparative Analyses of Tick Genomes Elucidate Their Genetic Diversity and Vector Capacities.</title>
        <authorList>
            <consortium name="Tick Genome and Microbiome Consortium (TIGMIC)"/>
            <person name="Jia N."/>
            <person name="Wang J."/>
            <person name="Shi W."/>
            <person name="Du L."/>
            <person name="Sun Y."/>
            <person name="Zhan W."/>
            <person name="Jiang J.F."/>
            <person name="Wang Q."/>
            <person name="Zhang B."/>
            <person name="Ji P."/>
            <person name="Bell-Sakyi L."/>
            <person name="Cui X.M."/>
            <person name="Yuan T.T."/>
            <person name="Jiang B.G."/>
            <person name="Yang W.F."/>
            <person name="Lam T.T."/>
            <person name="Chang Q.C."/>
            <person name="Ding S.J."/>
            <person name="Wang X.J."/>
            <person name="Zhu J.G."/>
            <person name="Ruan X.D."/>
            <person name="Zhao L."/>
            <person name="Wei J.T."/>
            <person name="Ye R.Z."/>
            <person name="Que T.C."/>
            <person name="Du C.H."/>
            <person name="Zhou Y.H."/>
            <person name="Cheng J.X."/>
            <person name="Dai P.F."/>
            <person name="Guo W.B."/>
            <person name="Han X.H."/>
            <person name="Huang E.J."/>
            <person name="Li L.F."/>
            <person name="Wei W."/>
            <person name="Gao Y.C."/>
            <person name="Liu J.Z."/>
            <person name="Shao H.Z."/>
            <person name="Wang X."/>
            <person name="Wang C.C."/>
            <person name="Yang T.C."/>
            <person name="Huo Q.B."/>
            <person name="Li W."/>
            <person name="Chen H.Y."/>
            <person name="Chen S.E."/>
            <person name="Zhou L.G."/>
            <person name="Ni X.B."/>
            <person name="Tian J.H."/>
            <person name="Sheng Y."/>
            <person name="Liu T."/>
            <person name="Pan Y.S."/>
            <person name="Xia L.Y."/>
            <person name="Li J."/>
            <person name="Zhao F."/>
            <person name="Cao W.C."/>
        </authorList>
    </citation>
    <scope>NUCLEOTIDE SEQUENCE</scope>
    <source>
        <strain evidence="2">Rmic-2018</strain>
    </source>
</reference>
<dbReference type="EMBL" id="JABSTU010000011">
    <property type="protein sequence ID" value="KAH8008849.1"/>
    <property type="molecule type" value="Genomic_DNA"/>
</dbReference>